<dbReference type="CDD" id="cd00305">
    <property type="entry name" value="Cu-Zn_Superoxide_Dismutase"/>
    <property type="match status" value="1"/>
</dbReference>
<comment type="similarity">
    <text evidence="1 9">Belongs to the Cu-Zn superoxide dismutase family.</text>
</comment>
<feature type="domain" description="Superoxide dismutase copper/zinc binding" evidence="11">
    <location>
        <begin position="36"/>
        <end position="174"/>
    </location>
</feature>
<keyword evidence="5 9" id="KW-0560">Oxidoreductase</keyword>
<evidence type="ECO:0000256" key="3">
    <source>
        <dbReference type="ARBA" id="ARBA00022833"/>
    </source>
</evidence>
<comment type="function">
    <text evidence="9">Destroys radicals which are normally produced within the cells and which are toxic to biological systems.</text>
</comment>
<evidence type="ECO:0000256" key="1">
    <source>
        <dbReference type="ARBA" id="ARBA00010457"/>
    </source>
</evidence>
<evidence type="ECO:0000256" key="2">
    <source>
        <dbReference type="ARBA" id="ARBA00022723"/>
    </source>
</evidence>
<keyword evidence="10" id="KW-0732">Signal</keyword>
<comment type="cofactor">
    <cofactor evidence="9">
        <name>Zn(2+)</name>
        <dbReference type="ChEBI" id="CHEBI:29105"/>
    </cofactor>
    <text evidence="9">Binds 1 zinc ion per subunit.</text>
</comment>
<dbReference type="OMA" id="GARYACG"/>
<keyword evidence="3 9" id="KW-0862">Zinc</keyword>
<dbReference type="GO" id="GO:0004784">
    <property type="term" value="F:superoxide dismutase activity"/>
    <property type="evidence" value="ECO:0007669"/>
    <property type="project" value="UniProtKB-EC"/>
</dbReference>
<accession>A0A284S146</accession>
<dbReference type="OrthoDB" id="2015551at2759"/>
<dbReference type="InterPro" id="IPR024134">
    <property type="entry name" value="SOD_Cu/Zn_/chaperone"/>
</dbReference>
<feature type="chain" id="PRO_5012538036" description="Superoxide dismutase [Cu-Zn]" evidence="10">
    <location>
        <begin position="17"/>
        <end position="179"/>
    </location>
</feature>
<dbReference type="Pfam" id="PF00080">
    <property type="entry name" value="Sod_Cu"/>
    <property type="match status" value="1"/>
</dbReference>
<dbReference type="InterPro" id="IPR018152">
    <property type="entry name" value="SOD_Cu/Zn_BS"/>
</dbReference>
<dbReference type="AlphaFoldDB" id="A0A284S146"/>
<dbReference type="SUPFAM" id="SSF49329">
    <property type="entry name" value="Cu,Zn superoxide dismutase-like"/>
    <property type="match status" value="1"/>
</dbReference>
<evidence type="ECO:0000259" key="11">
    <source>
        <dbReference type="Pfam" id="PF00080"/>
    </source>
</evidence>
<dbReference type="Gene3D" id="2.60.40.200">
    <property type="entry name" value="Superoxide dismutase, copper/zinc binding domain"/>
    <property type="match status" value="1"/>
</dbReference>
<reference evidence="13" key="1">
    <citation type="journal article" date="2017" name="Nat. Ecol. Evol.">
        <title>Genome expansion and lineage-specific genetic innovations in the forest pathogenic fungi Armillaria.</title>
        <authorList>
            <person name="Sipos G."/>
            <person name="Prasanna A.N."/>
            <person name="Walter M.C."/>
            <person name="O'Connor E."/>
            <person name="Balint B."/>
            <person name="Krizsan K."/>
            <person name="Kiss B."/>
            <person name="Hess J."/>
            <person name="Varga T."/>
            <person name="Slot J."/>
            <person name="Riley R."/>
            <person name="Boka B."/>
            <person name="Rigling D."/>
            <person name="Barry K."/>
            <person name="Lee J."/>
            <person name="Mihaltcheva S."/>
            <person name="LaButti K."/>
            <person name="Lipzen A."/>
            <person name="Waldron R."/>
            <person name="Moloney N.M."/>
            <person name="Sperisen C."/>
            <person name="Kredics L."/>
            <person name="Vagvoelgyi C."/>
            <person name="Patrignani A."/>
            <person name="Fitzpatrick D."/>
            <person name="Nagy I."/>
            <person name="Doyle S."/>
            <person name="Anderson J.B."/>
            <person name="Grigoriev I.V."/>
            <person name="Gueldener U."/>
            <person name="Muensterkoetter M."/>
            <person name="Nagy L.G."/>
        </authorList>
    </citation>
    <scope>NUCLEOTIDE SEQUENCE [LARGE SCALE GENOMIC DNA]</scope>
    <source>
        <strain evidence="13">C18/9</strain>
    </source>
</reference>
<evidence type="ECO:0000313" key="13">
    <source>
        <dbReference type="Proteomes" id="UP000219338"/>
    </source>
</evidence>
<keyword evidence="4" id="KW-0049">Antioxidant</keyword>
<dbReference type="EMBL" id="FUEG01000025">
    <property type="protein sequence ID" value="SJL14731.1"/>
    <property type="molecule type" value="Genomic_DNA"/>
</dbReference>
<evidence type="ECO:0000256" key="5">
    <source>
        <dbReference type="ARBA" id="ARBA00023002"/>
    </source>
</evidence>
<evidence type="ECO:0000256" key="7">
    <source>
        <dbReference type="ARBA" id="ARBA00023157"/>
    </source>
</evidence>
<proteinExistence type="inferred from homology"/>
<organism evidence="12 13">
    <name type="scientific">Armillaria ostoyae</name>
    <name type="common">Armillaria root rot fungus</name>
    <dbReference type="NCBI Taxonomy" id="47428"/>
    <lineage>
        <taxon>Eukaryota</taxon>
        <taxon>Fungi</taxon>
        <taxon>Dikarya</taxon>
        <taxon>Basidiomycota</taxon>
        <taxon>Agaricomycotina</taxon>
        <taxon>Agaricomycetes</taxon>
        <taxon>Agaricomycetidae</taxon>
        <taxon>Agaricales</taxon>
        <taxon>Marasmiineae</taxon>
        <taxon>Physalacriaceae</taxon>
        <taxon>Armillaria</taxon>
    </lineage>
</organism>
<protein>
    <recommendedName>
        <fullName evidence="9">Superoxide dismutase [Cu-Zn]</fullName>
        <ecNumber evidence="9">1.15.1.1</ecNumber>
    </recommendedName>
</protein>
<evidence type="ECO:0000256" key="6">
    <source>
        <dbReference type="ARBA" id="ARBA00023008"/>
    </source>
</evidence>
<evidence type="ECO:0000256" key="10">
    <source>
        <dbReference type="SAM" id="SignalP"/>
    </source>
</evidence>
<comment type="cofactor">
    <cofactor evidence="9">
        <name>Cu cation</name>
        <dbReference type="ChEBI" id="CHEBI:23378"/>
    </cofactor>
    <text evidence="9">Binds 1 copper ion per subunit.</text>
</comment>
<keyword evidence="7" id="KW-1015">Disulfide bond</keyword>
<dbReference type="InterPro" id="IPR001424">
    <property type="entry name" value="SOD_Cu_Zn_dom"/>
</dbReference>
<dbReference type="STRING" id="47428.A0A284S146"/>
<evidence type="ECO:0000256" key="4">
    <source>
        <dbReference type="ARBA" id="ARBA00022862"/>
    </source>
</evidence>
<dbReference type="InterPro" id="IPR036423">
    <property type="entry name" value="SOD-like_Cu/Zn_dom_sf"/>
</dbReference>
<dbReference type="GO" id="GO:0005507">
    <property type="term" value="F:copper ion binding"/>
    <property type="evidence" value="ECO:0007669"/>
    <property type="project" value="InterPro"/>
</dbReference>
<sequence length="179" mass="18579">MFKLLFFAFVVLPVSSNNPQGSHGFEATVVLRGSTVNGNVIFRQDQSDGPVQIRGRIQGLDPSALRGFHVHESGNLTDGCISAGAHYNPFNTTHGAPTDSVNSRHVGDLGNIQSDENGVAVLDFGDGIIKLDGPLSIIGRSVVVHTGTDDLGRGGTALSLTTGNAGERAACGVIELTGN</sequence>
<keyword evidence="13" id="KW-1185">Reference proteome</keyword>
<gene>
    <name evidence="12" type="ORF">ARMOST_18198</name>
</gene>
<evidence type="ECO:0000256" key="9">
    <source>
        <dbReference type="RuleBase" id="RU000393"/>
    </source>
</evidence>
<dbReference type="EC" id="1.15.1.1" evidence="9"/>
<dbReference type="FunFam" id="2.60.40.200:FF:000003">
    <property type="entry name" value="Superoxide dismutase [Cu-Zn], chloroplastic"/>
    <property type="match status" value="1"/>
</dbReference>
<dbReference type="PRINTS" id="PR00068">
    <property type="entry name" value="CUZNDISMTASE"/>
</dbReference>
<dbReference type="PROSITE" id="PS00332">
    <property type="entry name" value="SOD_CU_ZN_2"/>
    <property type="match status" value="1"/>
</dbReference>
<comment type="catalytic activity">
    <reaction evidence="8 9">
        <text>2 superoxide + 2 H(+) = H2O2 + O2</text>
        <dbReference type="Rhea" id="RHEA:20696"/>
        <dbReference type="ChEBI" id="CHEBI:15378"/>
        <dbReference type="ChEBI" id="CHEBI:15379"/>
        <dbReference type="ChEBI" id="CHEBI:16240"/>
        <dbReference type="ChEBI" id="CHEBI:18421"/>
        <dbReference type="EC" id="1.15.1.1"/>
    </reaction>
</comment>
<keyword evidence="6 9" id="KW-0186">Copper</keyword>
<name>A0A284S146_ARMOS</name>
<keyword evidence="2 9" id="KW-0479">Metal-binding</keyword>
<evidence type="ECO:0000313" key="12">
    <source>
        <dbReference type="EMBL" id="SJL14731.1"/>
    </source>
</evidence>
<feature type="signal peptide" evidence="10">
    <location>
        <begin position="1"/>
        <end position="16"/>
    </location>
</feature>
<dbReference type="Proteomes" id="UP000219338">
    <property type="component" value="Unassembled WGS sequence"/>
</dbReference>
<dbReference type="PANTHER" id="PTHR10003">
    <property type="entry name" value="SUPEROXIDE DISMUTASE CU-ZN -RELATED"/>
    <property type="match status" value="1"/>
</dbReference>
<evidence type="ECO:0000256" key="8">
    <source>
        <dbReference type="ARBA" id="ARBA00049204"/>
    </source>
</evidence>